<dbReference type="InterPro" id="IPR018911">
    <property type="entry name" value="Gmad2_Ig-like_dom"/>
</dbReference>
<dbReference type="Pfam" id="PF10648">
    <property type="entry name" value="Gmad2"/>
    <property type="match status" value="1"/>
</dbReference>
<evidence type="ECO:0000313" key="4">
    <source>
        <dbReference type="EMBL" id="GGB69404.1"/>
    </source>
</evidence>
<evidence type="ECO:0000259" key="3">
    <source>
        <dbReference type="Pfam" id="PF10648"/>
    </source>
</evidence>
<proteinExistence type="predicted"/>
<feature type="domain" description="Bacterial spore germination immunoglobulin-like" evidence="3">
    <location>
        <begin position="271"/>
        <end position="354"/>
    </location>
</feature>
<comment type="caution">
    <text evidence="4">The sequence shown here is derived from an EMBL/GenBank/DDBJ whole genome shotgun (WGS) entry which is preliminary data.</text>
</comment>
<evidence type="ECO:0000313" key="5">
    <source>
        <dbReference type="Proteomes" id="UP000628079"/>
    </source>
</evidence>
<dbReference type="EMBL" id="BMEA01000001">
    <property type="protein sequence ID" value="GGB69404.1"/>
    <property type="molecule type" value="Genomic_DNA"/>
</dbReference>
<organism evidence="4 5">
    <name type="scientific">Knoellia flava</name>
    <dbReference type="NCBI Taxonomy" id="913969"/>
    <lineage>
        <taxon>Bacteria</taxon>
        <taxon>Bacillati</taxon>
        <taxon>Actinomycetota</taxon>
        <taxon>Actinomycetes</taxon>
        <taxon>Micrococcales</taxon>
        <taxon>Intrasporangiaceae</taxon>
        <taxon>Knoellia</taxon>
    </lineage>
</organism>
<keyword evidence="2" id="KW-0472">Membrane</keyword>
<feature type="compositionally biased region" description="Low complexity" evidence="1">
    <location>
        <begin position="80"/>
        <end position="92"/>
    </location>
</feature>
<feature type="region of interest" description="Disordered" evidence="1">
    <location>
        <begin position="1"/>
        <end position="26"/>
    </location>
</feature>
<evidence type="ECO:0000256" key="2">
    <source>
        <dbReference type="SAM" id="Phobius"/>
    </source>
</evidence>
<feature type="compositionally biased region" description="Pro residues" evidence="1">
    <location>
        <begin position="93"/>
        <end position="113"/>
    </location>
</feature>
<feature type="transmembrane region" description="Helical" evidence="2">
    <location>
        <begin position="50"/>
        <end position="70"/>
    </location>
</feature>
<name>A0A8H9FT74_9MICO</name>
<dbReference type="AlphaFoldDB" id="A0A8H9FT74"/>
<keyword evidence="2" id="KW-0812">Transmembrane</keyword>
<sequence>MTTHQDESRTERELRAALDDRAREVRPSSRLDAILVEASGPEHRSAGRRWWAAAAVAATAALVGGIVWAARPDGDGGTLPATPQPTTSAPSASPSPTPSPSPSTSPSPSPSPSASPSTTGTATGTVAATLGIYVVGSNGGEQARRGLVREFSTLTLPKDATESDRATLAVVESIRSTDGRTDPWNGVALDRVVVERGRITIDLVGPGGTAPDARAAELAVSALVWSAQAAVGRGDLPVTVRAAGGQRLFGQLDPARTWTRAGTPPEFLCDIWVDSPARGASVRVTQPVVVRGQAVAFEAALKWDLRRGSTVVKDGFTTASIGAPSRGSFSVDLGRLDAGSYTFRAFTTSAKDGSVFAERTVTFTVR</sequence>
<evidence type="ECO:0000256" key="1">
    <source>
        <dbReference type="SAM" id="MobiDB-lite"/>
    </source>
</evidence>
<dbReference type="RefSeq" id="WP_188450345.1">
    <property type="nucleotide sequence ID" value="NZ_BMEA01000001.1"/>
</dbReference>
<dbReference type="Proteomes" id="UP000628079">
    <property type="component" value="Unassembled WGS sequence"/>
</dbReference>
<accession>A0A8H9FT74</accession>
<protein>
    <recommendedName>
        <fullName evidence="3">Bacterial spore germination immunoglobulin-like domain-containing protein</fullName>
    </recommendedName>
</protein>
<keyword evidence="2" id="KW-1133">Transmembrane helix</keyword>
<reference evidence="4" key="1">
    <citation type="journal article" date="2014" name="Int. J. Syst. Evol. Microbiol.">
        <title>Complete genome sequence of Corynebacterium casei LMG S-19264T (=DSM 44701T), isolated from a smear-ripened cheese.</title>
        <authorList>
            <consortium name="US DOE Joint Genome Institute (JGI-PGF)"/>
            <person name="Walter F."/>
            <person name="Albersmeier A."/>
            <person name="Kalinowski J."/>
            <person name="Ruckert C."/>
        </authorList>
    </citation>
    <scope>NUCLEOTIDE SEQUENCE</scope>
    <source>
        <strain evidence="4">CGMCC 1.10749</strain>
    </source>
</reference>
<feature type="region of interest" description="Disordered" evidence="1">
    <location>
        <begin position="74"/>
        <end position="122"/>
    </location>
</feature>
<gene>
    <name evidence="4" type="ORF">GCM10011314_05860</name>
</gene>
<reference evidence="4" key="2">
    <citation type="submission" date="2020-09" db="EMBL/GenBank/DDBJ databases">
        <authorList>
            <person name="Sun Q."/>
            <person name="Zhou Y."/>
        </authorList>
    </citation>
    <scope>NUCLEOTIDE SEQUENCE</scope>
    <source>
        <strain evidence="4">CGMCC 1.10749</strain>
    </source>
</reference>